<evidence type="ECO:0000313" key="7">
    <source>
        <dbReference type="EMBL" id="EER08197.1"/>
    </source>
</evidence>
<dbReference type="InterPro" id="IPR001295">
    <property type="entry name" value="Dihydroorotate_DH_CS"/>
</dbReference>
<comment type="cofactor">
    <cofactor evidence="1">
        <name>FMN</name>
        <dbReference type="ChEBI" id="CHEBI:58210"/>
    </cofactor>
</comment>
<dbReference type="GO" id="GO:0044205">
    <property type="term" value="P:'de novo' UMP biosynthetic process"/>
    <property type="evidence" value="ECO:0007669"/>
    <property type="project" value="UniProtKB-UniPathway"/>
</dbReference>
<dbReference type="OMA" id="WIFRDIN"/>
<name>C5L4X7_PERM5</name>
<keyword evidence="3" id="KW-0285">Flavoprotein</keyword>
<dbReference type="InterPro" id="IPR050074">
    <property type="entry name" value="DHO_dehydrogenase"/>
</dbReference>
<dbReference type="PROSITE" id="PS00912">
    <property type="entry name" value="DHODEHASE_2"/>
    <property type="match status" value="1"/>
</dbReference>
<dbReference type="Gene3D" id="3.20.20.70">
    <property type="entry name" value="Aldolase class I"/>
    <property type="match status" value="1"/>
</dbReference>
<reference evidence="7 8" key="1">
    <citation type="submission" date="2008-07" db="EMBL/GenBank/DDBJ databases">
        <authorList>
            <person name="El-Sayed N."/>
            <person name="Caler E."/>
            <person name="Inman J."/>
            <person name="Amedeo P."/>
            <person name="Hass B."/>
            <person name="Wortman J."/>
        </authorList>
    </citation>
    <scope>NUCLEOTIDE SEQUENCE [LARGE SCALE GENOMIC DNA]</scope>
    <source>
        <strain evidence="8">ATCC 50983 / TXsc</strain>
    </source>
</reference>
<dbReference type="RefSeq" id="XP_002776381.1">
    <property type="nucleotide sequence ID" value="XM_002776335.1"/>
</dbReference>
<dbReference type="GO" id="GO:0006207">
    <property type="term" value="P:'de novo' pyrimidine nucleobase biosynthetic process"/>
    <property type="evidence" value="ECO:0007669"/>
    <property type="project" value="InterPro"/>
</dbReference>
<keyword evidence="8" id="KW-1185">Reference proteome</keyword>
<dbReference type="PANTHER" id="PTHR48109:SF4">
    <property type="entry name" value="DIHYDROOROTATE DEHYDROGENASE (QUINONE), MITOCHONDRIAL"/>
    <property type="match status" value="1"/>
</dbReference>
<dbReference type="GeneID" id="9064377"/>
<dbReference type="EMBL" id="GG679185">
    <property type="protein sequence ID" value="EER08197.1"/>
    <property type="molecule type" value="Genomic_DNA"/>
</dbReference>
<dbReference type="Pfam" id="PF01180">
    <property type="entry name" value="DHO_dh"/>
    <property type="match status" value="1"/>
</dbReference>
<proteinExistence type="predicted"/>
<organism evidence="8">
    <name type="scientific">Perkinsus marinus (strain ATCC 50983 / TXsc)</name>
    <dbReference type="NCBI Taxonomy" id="423536"/>
    <lineage>
        <taxon>Eukaryota</taxon>
        <taxon>Sar</taxon>
        <taxon>Alveolata</taxon>
        <taxon>Perkinsozoa</taxon>
        <taxon>Perkinsea</taxon>
        <taxon>Perkinsida</taxon>
        <taxon>Perkinsidae</taxon>
        <taxon>Perkinsus</taxon>
    </lineage>
</organism>
<dbReference type="InParanoid" id="C5L4X7"/>
<sequence>MVRKAVELGVDGFVMINTIADRGDDLNLDRSVGDSNHGEKGGISGKPARQRAINLVRHVYKVTAGKVPIIGCGGVFTAQDAYRLIRNGASLIQVYTGMVYEGPWVFRDINCGLAELLRKDGYSNVHEAVGVDVKNEFY</sequence>
<keyword evidence="4" id="KW-0288">FMN</keyword>
<dbReference type="InterPro" id="IPR013785">
    <property type="entry name" value="Aldolase_TIM"/>
</dbReference>
<evidence type="ECO:0000256" key="2">
    <source>
        <dbReference type="ARBA" id="ARBA00004725"/>
    </source>
</evidence>
<evidence type="ECO:0000313" key="8">
    <source>
        <dbReference type="Proteomes" id="UP000007800"/>
    </source>
</evidence>
<dbReference type="GO" id="GO:0005737">
    <property type="term" value="C:cytoplasm"/>
    <property type="evidence" value="ECO:0007669"/>
    <property type="project" value="InterPro"/>
</dbReference>
<dbReference type="PANTHER" id="PTHR48109">
    <property type="entry name" value="DIHYDROOROTATE DEHYDROGENASE (QUINONE), MITOCHONDRIAL-RELATED"/>
    <property type="match status" value="1"/>
</dbReference>
<dbReference type="Proteomes" id="UP000007800">
    <property type="component" value="Unassembled WGS sequence"/>
</dbReference>
<feature type="domain" description="Dihydroorotate dehydrogenase catalytic" evidence="6">
    <location>
        <begin position="6"/>
        <end position="117"/>
    </location>
</feature>
<evidence type="ECO:0000256" key="5">
    <source>
        <dbReference type="ARBA" id="ARBA00023002"/>
    </source>
</evidence>
<protein>
    <submittedName>
        <fullName evidence="7">Dihydroorotate dehydrogenase, putative</fullName>
    </submittedName>
</protein>
<keyword evidence="5" id="KW-0560">Oxidoreductase</keyword>
<evidence type="ECO:0000256" key="4">
    <source>
        <dbReference type="ARBA" id="ARBA00022643"/>
    </source>
</evidence>
<gene>
    <name evidence="7" type="ORF">Pmar_PMAR013107</name>
</gene>
<accession>C5L4X7</accession>
<dbReference type="OrthoDB" id="14784at2759"/>
<evidence type="ECO:0000256" key="1">
    <source>
        <dbReference type="ARBA" id="ARBA00001917"/>
    </source>
</evidence>
<evidence type="ECO:0000259" key="6">
    <source>
        <dbReference type="Pfam" id="PF01180"/>
    </source>
</evidence>
<dbReference type="GO" id="GO:0004152">
    <property type="term" value="F:dihydroorotate dehydrogenase activity"/>
    <property type="evidence" value="ECO:0007669"/>
    <property type="project" value="UniProtKB-ARBA"/>
</dbReference>
<dbReference type="AlphaFoldDB" id="C5L4X7"/>
<comment type="pathway">
    <text evidence="2">Pyrimidine metabolism; UMP biosynthesis via de novo pathway.</text>
</comment>
<dbReference type="UniPathway" id="UPA00070"/>
<dbReference type="SUPFAM" id="SSF51395">
    <property type="entry name" value="FMN-linked oxidoreductases"/>
    <property type="match status" value="1"/>
</dbReference>
<dbReference type="InterPro" id="IPR005720">
    <property type="entry name" value="Dihydroorotate_DH_cat"/>
</dbReference>
<evidence type="ECO:0000256" key="3">
    <source>
        <dbReference type="ARBA" id="ARBA00022630"/>
    </source>
</evidence>